<evidence type="ECO:0000259" key="2">
    <source>
        <dbReference type="Pfam" id="PF01979"/>
    </source>
</evidence>
<comment type="caution">
    <text evidence="3">The sequence shown here is derived from an EMBL/GenBank/DDBJ whole genome shotgun (WGS) entry which is preliminary data.</text>
</comment>
<keyword evidence="1" id="KW-0378">Hydrolase</keyword>
<dbReference type="InterPro" id="IPR011059">
    <property type="entry name" value="Metal-dep_hydrolase_composite"/>
</dbReference>
<dbReference type="InterPro" id="IPR006680">
    <property type="entry name" value="Amidohydro-rel"/>
</dbReference>
<dbReference type="AlphaFoldDB" id="A0A2Y9BGT3"/>
<dbReference type="Gene3D" id="3.20.20.140">
    <property type="entry name" value="Metal-dependent hydrolases"/>
    <property type="match status" value="1"/>
</dbReference>
<gene>
    <name evidence="3" type="ORF">A8806_11173</name>
</gene>
<evidence type="ECO:0000313" key="3">
    <source>
        <dbReference type="EMBL" id="PWJ27638.1"/>
    </source>
</evidence>
<keyword evidence="4" id="KW-1185">Reference proteome</keyword>
<dbReference type="PANTHER" id="PTHR43794">
    <property type="entry name" value="AMINOHYDROLASE SSNA-RELATED"/>
    <property type="match status" value="1"/>
</dbReference>
<dbReference type="InterPro" id="IPR050287">
    <property type="entry name" value="MTA/SAH_deaminase"/>
</dbReference>
<dbReference type="RefSeq" id="WP_109732452.1">
    <property type="nucleotide sequence ID" value="NZ_BAAACK010000005.1"/>
</dbReference>
<feature type="domain" description="Amidohydrolase-related" evidence="2">
    <location>
        <begin position="56"/>
        <end position="409"/>
    </location>
</feature>
<dbReference type="SUPFAM" id="SSF51556">
    <property type="entry name" value="Metallo-dependent hydrolases"/>
    <property type="match status" value="1"/>
</dbReference>
<dbReference type="EMBL" id="QGDL01000011">
    <property type="protein sequence ID" value="PWJ27638.1"/>
    <property type="molecule type" value="Genomic_DNA"/>
</dbReference>
<accession>A0A2Y9BGT3</accession>
<sequence length="441" mass="49143">MKYQTGISGAVIVSAHNRYQPFIGSVGVSEGRIAAVSEGQLNKEDCEEWIDAEGKILMPGLVNGHCHGDMTLARGLGDDLTLLEQNRKFADTGWFYTLITDEDRFWSRQLTYCEALLSGTTFIMENMYWGLGEDSVRAMKEVGIRGALAEDVRVDFLRPDEFVSEQFLTGFIRLCRENGLVPVLGGVSEEDYDTERLRKIQGIQKQYKVLLTCHLAENTWRQEMVEEKYHTTAVDYLHRNNLLNKGLIGSHVVYASKEEVRQLARTDTKVVNTPLCEMKIQDGIAPVPEMIRQGVCVSLGTDGAMWNNSNDIFREMKGMSLLHTISGGIRSLKKTDILDMATINGAKCFGLEKDYGTIEAGKKADFILIETRVPHMQPMLTGTPETVTSALVYNATGRDVTDVFVDGRHVVKDGVLQTINVNDVMKRVQEASEKIAAALSS</sequence>
<dbReference type="Gene3D" id="2.30.40.10">
    <property type="entry name" value="Urease, subunit C, domain 1"/>
    <property type="match status" value="1"/>
</dbReference>
<dbReference type="GO" id="GO:0016810">
    <property type="term" value="F:hydrolase activity, acting on carbon-nitrogen (but not peptide) bonds"/>
    <property type="evidence" value="ECO:0007669"/>
    <property type="project" value="InterPro"/>
</dbReference>
<protein>
    <submittedName>
        <fullName evidence="3">5-methylthioadenosine/S-adenosylhomocysteine deaminase</fullName>
    </submittedName>
</protein>
<evidence type="ECO:0000313" key="4">
    <source>
        <dbReference type="Proteomes" id="UP000245845"/>
    </source>
</evidence>
<name>A0A2Y9BGT3_9FIRM</name>
<dbReference type="Proteomes" id="UP000245845">
    <property type="component" value="Unassembled WGS sequence"/>
</dbReference>
<dbReference type="InterPro" id="IPR032466">
    <property type="entry name" value="Metal_Hydrolase"/>
</dbReference>
<dbReference type="Pfam" id="PF01979">
    <property type="entry name" value="Amidohydro_1"/>
    <property type="match status" value="1"/>
</dbReference>
<evidence type="ECO:0000256" key="1">
    <source>
        <dbReference type="ARBA" id="ARBA00022801"/>
    </source>
</evidence>
<proteinExistence type="predicted"/>
<reference evidence="3 4" key="1">
    <citation type="submission" date="2018-05" db="EMBL/GenBank/DDBJ databases">
        <title>The Hungate 1000. A catalogue of reference genomes from the rumen microbiome.</title>
        <authorList>
            <person name="Kelly W."/>
        </authorList>
    </citation>
    <scope>NUCLEOTIDE SEQUENCE [LARGE SCALE GENOMIC DNA]</scope>
    <source>
        <strain evidence="3 4">NLAE-zl-C242</strain>
    </source>
</reference>
<dbReference type="PANTHER" id="PTHR43794:SF11">
    <property type="entry name" value="AMIDOHYDROLASE-RELATED DOMAIN-CONTAINING PROTEIN"/>
    <property type="match status" value="1"/>
</dbReference>
<dbReference type="SUPFAM" id="SSF51338">
    <property type="entry name" value="Composite domain of metallo-dependent hydrolases"/>
    <property type="match status" value="1"/>
</dbReference>
<organism evidence="3 4">
    <name type="scientific">Faecalicatena orotica</name>
    <dbReference type="NCBI Taxonomy" id="1544"/>
    <lineage>
        <taxon>Bacteria</taxon>
        <taxon>Bacillati</taxon>
        <taxon>Bacillota</taxon>
        <taxon>Clostridia</taxon>
        <taxon>Lachnospirales</taxon>
        <taxon>Lachnospiraceae</taxon>
        <taxon>Faecalicatena</taxon>
    </lineage>
</organism>
<dbReference type="OrthoDB" id="9767366at2"/>